<dbReference type="GO" id="GO:0004749">
    <property type="term" value="F:ribose phosphate diphosphokinase activity"/>
    <property type="evidence" value="ECO:0007669"/>
    <property type="project" value="UniProtKB-EC"/>
</dbReference>
<dbReference type="InterPro" id="IPR005946">
    <property type="entry name" value="Rib-P_diPkinase"/>
</dbReference>
<keyword evidence="4" id="KW-0547">Nucleotide-binding</keyword>
<dbReference type="GO" id="GO:0006015">
    <property type="term" value="P:5-phosphoribose 1-diphosphate biosynthetic process"/>
    <property type="evidence" value="ECO:0007669"/>
    <property type="project" value="TreeGrafter"/>
</dbReference>
<keyword evidence="12" id="KW-1185">Reference proteome</keyword>
<evidence type="ECO:0000313" key="11">
    <source>
        <dbReference type="EMBL" id="NIZ40310.1"/>
    </source>
</evidence>
<keyword evidence="3 8" id="KW-0545">Nucleotide biosynthesis</keyword>
<dbReference type="InterPro" id="IPR029099">
    <property type="entry name" value="Pribosyltran_N"/>
</dbReference>
<evidence type="ECO:0000256" key="2">
    <source>
        <dbReference type="ARBA" id="ARBA00022679"/>
    </source>
</evidence>
<dbReference type="GO" id="GO:0006164">
    <property type="term" value="P:purine nucleotide biosynthetic process"/>
    <property type="evidence" value="ECO:0007669"/>
    <property type="project" value="TreeGrafter"/>
</dbReference>
<keyword evidence="2 11" id="KW-0808">Transferase</keyword>
<sequence length="412" mass="46346">MGTFNSTPLGIVICPGAEAFAAQLIHHIEELWRQRFMQKCKSIANTYGFEEEFALKILNLSDDLLTARLVPRGSAETFRTPRFKVDAKFTCFANGEIKTEILSSVRERDIYIIQDMYSKLPASYDGAEPRVYPVNDHYMTLLTAVDAAKDAGAGRITCVLPAYPYARQHKRKGREGLTAALVGRILEDMGVNRIITLDIHSRDIDHTFRTLLLDSFHANYPILKELKHIIRLKEEDLVILAPDTGSIGRNSYYANSLGRPLAMLYKERDYSKVSKNASDSNITGARLLGDVQGKIVFLADDMLGTGGTLLKALQQMRDNGAEKVIVAISLPFFDGDAIESFQKAYEDKLFWRLISTNAVAHSDDLLKREWYIQADVAKLFAEVIIRLHSDRTLSPLLDNNEVIQKLLNAEDE</sequence>
<evidence type="ECO:0000259" key="10">
    <source>
        <dbReference type="Pfam" id="PF13793"/>
    </source>
</evidence>
<evidence type="ECO:0000256" key="4">
    <source>
        <dbReference type="ARBA" id="ARBA00022741"/>
    </source>
</evidence>
<gene>
    <name evidence="11" type="primary">prs</name>
    <name evidence="11" type="ORF">HCT14_02120</name>
</gene>
<dbReference type="RefSeq" id="WP_167699913.1">
    <property type="nucleotide sequence ID" value="NZ_CP118174.1"/>
</dbReference>
<dbReference type="Pfam" id="PF13793">
    <property type="entry name" value="Pribosyltran_N"/>
    <property type="match status" value="1"/>
</dbReference>
<proteinExistence type="inferred from homology"/>
<dbReference type="PANTHER" id="PTHR10210">
    <property type="entry name" value="RIBOSE-PHOSPHATE DIPHOSPHOKINASE FAMILY MEMBER"/>
    <property type="match status" value="1"/>
</dbReference>
<dbReference type="SUPFAM" id="SSF53271">
    <property type="entry name" value="PRTase-like"/>
    <property type="match status" value="2"/>
</dbReference>
<organism evidence="11 12">
    <name type="scientific">Entomospira entomophila</name>
    <dbReference type="NCBI Taxonomy" id="2719988"/>
    <lineage>
        <taxon>Bacteria</taxon>
        <taxon>Pseudomonadati</taxon>
        <taxon>Spirochaetota</taxon>
        <taxon>Spirochaetia</taxon>
        <taxon>Spirochaetales</taxon>
        <taxon>Spirochaetaceae</taxon>
        <taxon>Entomospira</taxon>
    </lineage>
</organism>
<reference evidence="11 12" key="1">
    <citation type="submission" date="2020-03" db="EMBL/GenBank/DDBJ databases">
        <title>Spirochaetal bacteria isolated from arthropods constitute a novel genus Entomospira genus novum within the order Spirochaetales.</title>
        <authorList>
            <person name="Grana-Miraglia L."/>
            <person name="Sikutova S."/>
            <person name="Fingerle V."/>
            <person name="Sing A."/>
            <person name="Castillo-Ramirez S."/>
            <person name="Margos G."/>
            <person name="Rudolf I."/>
        </authorList>
    </citation>
    <scope>NUCLEOTIDE SEQUENCE [LARGE SCALE GENOMIC DNA]</scope>
    <source>
        <strain evidence="11 12">BR193</strain>
    </source>
</reference>
<evidence type="ECO:0000256" key="8">
    <source>
        <dbReference type="RuleBase" id="RU004324"/>
    </source>
</evidence>
<dbReference type="AlphaFoldDB" id="A0A968G830"/>
<comment type="caution">
    <text evidence="11">The sequence shown here is derived from an EMBL/GenBank/DDBJ whole genome shotgun (WGS) entry which is preliminary data.</text>
</comment>
<evidence type="ECO:0000313" key="12">
    <source>
        <dbReference type="Proteomes" id="UP000711995"/>
    </source>
</evidence>
<dbReference type="NCBIfam" id="NF005299">
    <property type="entry name" value="PRK06827.1"/>
    <property type="match status" value="1"/>
</dbReference>
<evidence type="ECO:0000256" key="3">
    <source>
        <dbReference type="ARBA" id="ARBA00022727"/>
    </source>
</evidence>
<evidence type="ECO:0000259" key="9">
    <source>
        <dbReference type="Pfam" id="PF00156"/>
    </source>
</evidence>
<keyword evidence="6" id="KW-0067">ATP-binding</keyword>
<dbReference type="GO" id="GO:0000287">
    <property type="term" value="F:magnesium ion binding"/>
    <property type="evidence" value="ECO:0007669"/>
    <property type="project" value="InterPro"/>
</dbReference>
<dbReference type="InterPro" id="IPR029057">
    <property type="entry name" value="PRTase-like"/>
</dbReference>
<dbReference type="Proteomes" id="UP000711995">
    <property type="component" value="Unassembled WGS sequence"/>
</dbReference>
<dbReference type="Pfam" id="PF00156">
    <property type="entry name" value="Pribosyltran"/>
    <property type="match status" value="1"/>
</dbReference>
<evidence type="ECO:0000256" key="6">
    <source>
        <dbReference type="ARBA" id="ARBA00022840"/>
    </source>
</evidence>
<dbReference type="GO" id="GO:0002189">
    <property type="term" value="C:ribose phosphate diphosphokinase complex"/>
    <property type="evidence" value="ECO:0007669"/>
    <property type="project" value="TreeGrafter"/>
</dbReference>
<accession>A0A968G830</accession>
<dbReference type="PANTHER" id="PTHR10210:SF32">
    <property type="entry name" value="RIBOSE-PHOSPHATE PYROPHOSPHOKINASE 2"/>
    <property type="match status" value="1"/>
</dbReference>
<dbReference type="SMART" id="SM01400">
    <property type="entry name" value="Pribosyltran_N"/>
    <property type="match status" value="1"/>
</dbReference>
<keyword evidence="5" id="KW-0418">Kinase</keyword>
<dbReference type="InterPro" id="IPR000836">
    <property type="entry name" value="PRTase_dom"/>
</dbReference>
<dbReference type="EMBL" id="JAATLJ010000001">
    <property type="protein sequence ID" value="NIZ40310.1"/>
    <property type="molecule type" value="Genomic_DNA"/>
</dbReference>
<dbReference type="CDD" id="cd06223">
    <property type="entry name" value="PRTases_typeI"/>
    <property type="match status" value="1"/>
</dbReference>
<feature type="domain" description="Phosphoribosyltransferase" evidence="9">
    <location>
        <begin position="217"/>
        <end position="334"/>
    </location>
</feature>
<dbReference type="GO" id="GO:0005737">
    <property type="term" value="C:cytoplasm"/>
    <property type="evidence" value="ECO:0007669"/>
    <property type="project" value="TreeGrafter"/>
</dbReference>
<dbReference type="FunFam" id="3.40.50.2020:FF:000014">
    <property type="entry name" value="Ribose-phosphate pyrophosphokinase 1"/>
    <property type="match status" value="1"/>
</dbReference>
<dbReference type="EC" id="2.7.6.1" evidence="1"/>
<feature type="domain" description="Ribose-phosphate pyrophosphokinase N-terminal" evidence="10">
    <location>
        <begin position="86"/>
        <end position="190"/>
    </location>
</feature>
<dbReference type="GO" id="GO:0016301">
    <property type="term" value="F:kinase activity"/>
    <property type="evidence" value="ECO:0007669"/>
    <property type="project" value="UniProtKB-KW"/>
</dbReference>
<comment type="catalytic activity">
    <reaction evidence="7">
        <text>D-ribose 5-phosphate + ATP = 5-phospho-alpha-D-ribose 1-diphosphate + AMP + H(+)</text>
        <dbReference type="Rhea" id="RHEA:15609"/>
        <dbReference type="ChEBI" id="CHEBI:15378"/>
        <dbReference type="ChEBI" id="CHEBI:30616"/>
        <dbReference type="ChEBI" id="CHEBI:58017"/>
        <dbReference type="ChEBI" id="CHEBI:78346"/>
        <dbReference type="ChEBI" id="CHEBI:456215"/>
        <dbReference type="EC" id="2.7.6.1"/>
    </reaction>
</comment>
<dbReference type="Gene3D" id="3.40.50.2020">
    <property type="match status" value="2"/>
</dbReference>
<name>A0A968G830_9SPIO</name>
<evidence type="ECO:0000256" key="5">
    <source>
        <dbReference type="ARBA" id="ARBA00022777"/>
    </source>
</evidence>
<comment type="similarity">
    <text evidence="8">Belongs to the ribose-phosphate pyrophosphokinase family.</text>
</comment>
<evidence type="ECO:0000256" key="1">
    <source>
        <dbReference type="ARBA" id="ARBA00013247"/>
    </source>
</evidence>
<protein>
    <recommendedName>
        <fullName evidence="1">ribose-phosphate diphosphokinase</fullName>
        <ecNumber evidence="1">2.7.6.1</ecNumber>
    </recommendedName>
</protein>
<dbReference type="NCBIfam" id="TIGR01251">
    <property type="entry name" value="ribP_PPkin"/>
    <property type="match status" value="1"/>
</dbReference>
<evidence type="ECO:0000256" key="7">
    <source>
        <dbReference type="ARBA" id="ARBA00049535"/>
    </source>
</evidence>
<dbReference type="GO" id="GO:0005524">
    <property type="term" value="F:ATP binding"/>
    <property type="evidence" value="ECO:0007669"/>
    <property type="project" value="UniProtKB-KW"/>
</dbReference>